<dbReference type="KEGG" id="sacd:HS1genome_0903"/>
<dbReference type="Pfam" id="PF00745">
    <property type="entry name" value="GlutR_dimer"/>
    <property type="match status" value="1"/>
</dbReference>
<dbReference type="RefSeq" id="WP_158613718.1">
    <property type="nucleotide sequence ID" value="NZ_AP018553.1"/>
</dbReference>
<dbReference type="Pfam" id="PF01488">
    <property type="entry name" value="Shikimate_DH"/>
    <property type="match status" value="1"/>
</dbReference>
<feature type="binding site" evidence="8 10">
    <location>
        <position position="107"/>
    </location>
    <ligand>
        <name>substrate</name>
    </ligand>
</feature>
<comment type="catalytic activity">
    <reaction evidence="7 8">
        <text>(S)-4-amino-5-oxopentanoate + tRNA(Glu) + NADP(+) = L-glutamyl-tRNA(Glu) + NADPH + H(+)</text>
        <dbReference type="Rhea" id="RHEA:12344"/>
        <dbReference type="Rhea" id="RHEA-COMP:9663"/>
        <dbReference type="Rhea" id="RHEA-COMP:9680"/>
        <dbReference type="ChEBI" id="CHEBI:15378"/>
        <dbReference type="ChEBI" id="CHEBI:57501"/>
        <dbReference type="ChEBI" id="CHEBI:57783"/>
        <dbReference type="ChEBI" id="CHEBI:58349"/>
        <dbReference type="ChEBI" id="CHEBI:78442"/>
        <dbReference type="ChEBI" id="CHEBI:78520"/>
        <dbReference type="EC" id="1.2.1.70"/>
    </reaction>
</comment>
<evidence type="ECO:0000256" key="10">
    <source>
        <dbReference type="PIRSR" id="PIRSR000445-2"/>
    </source>
</evidence>
<evidence type="ECO:0000256" key="8">
    <source>
        <dbReference type="HAMAP-Rule" id="MF_00087"/>
    </source>
</evidence>
<feature type="active site" description="Nucleophile" evidence="8 9">
    <location>
        <position position="52"/>
    </location>
</feature>
<evidence type="ECO:0000256" key="4">
    <source>
        <dbReference type="ARBA" id="ARBA00022857"/>
    </source>
</evidence>
<dbReference type="Gene3D" id="3.40.50.720">
    <property type="entry name" value="NAD(P)-binding Rossmann-like Domain"/>
    <property type="match status" value="1"/>
</dbReference>
<accession>A0A348B2W2</accession>
<dbReference type="GO" id="GO:0050661">
    <property type="term" value="F:NADP binding"/>
    <property type="evidence" value="ECO:0007669"/>
    <property type="project" value="InterPro"/>
</dbReference>
<dbReference type="PANTHER" id="PTHR43013">
    <property type="entry name" value="GLUTAMYL-TRNA REDUCTASE"/>
    <property type="match status" value="1"/>
</dbReference>
<feature type="domain" description="Tetrapyrrole biosynthesis glutamyl-tRNA reductase dimerisation" evidence="13">
    <location>
        <begin position="299"/>
        <end position="394"/>
    </location>
</feature>
<dbReference type="SUPFAM" id="SSF69742">
    <property type="entry name" value="Glutamyl tRNA-reductase catalytic, N-terminal domain"/>
    <property type="match status" value="1"/>
</dbReference>
<comment type="domain">
    <text evidence="8">Possesses an unusual extended V-shaped dimeric structure with each monomer consisting of three distinct domains arranged along a curved 'spinal' alpha-helix. The N-terminal catalytic domain specifically recognizes the glutamate moiety of the substrate. The second domain is the NADPH-binding domain, and the third C-terminal domain is responsible for dimerization.</text>
</comment>
<reference evidence="17" key="4">
    <citation type="submission" date="2020-09" db="EMBL/GenBank/DDBJ databases">
        <authorList>
            <person name="Sun Q."/>
            <person name="Ohkuma M."/>
        </authorList>
    </citation>
    <scope>NUCLEOTIDE SEQUENCE</scope>
    <source>
        <strain evidence="17">JCM 31740</strain>
    </source>
</reference>
<dbReference type="Pfam" id="PF05201">
    <property type="entry name" value="GlutR_N"/>
    <property type="match status" value="1"/>
</dbReference>
<dbReference type="InterPro" id="IPR006151">
    <property type="entry name" value="Shikm_DH/Glu-tRNA_Rdtase"/>
</dbReference>
<dbReference type="Proteomes" id="UP000616143">
    <property type="component" value="Unassembled WGS sequence"/>
</dbReference>
<dbReference type="Proteomes" id="UP000276741">
    <property type="component" value="Chromosome"/>
</dbReference>
<dbReference type="InterPro" id="IPR036343">
    <property type="entry name" value="GluRdtase_N_sf"/>
</dbReference>
<dbReference type="EMBL" id="AP018553">
    <property type="protein sequence ID" value="BBD72514.1"/>
    <property type="molecule type" value="Genomic_DNA"/>
</dbReference>
<dbReference type="UniPathway" id="UPA00251">
    <property type="reaction ID" value="UER00316"/>
</dbReference>
<evidence type="ECO:0000256" key="5">
    <source>
        <dbReference type="ARBA" id="ARBA00023002"/>
    </source>
</evidence>
<keyword evidence="4 8" id="KW-0521">NADP</keyword>
<dbReference type="GeneID" id="38666410"/>
<evidence type="ECO:0000256" key="7">
    <source>
        <dbReference type="ARBA" id="ARBA00047464"/>
    </source>
</evidence>
<dbReference type="InterPro" id="IPR000343">
    <property type="entry name" value="4pyrrol_synth_GluRdtase"/>
</dbReference>
<dbReference type="PROSITE" id="PS00747">
    <property type="entry name" value="GLUTR"/>
    <property type="match status" value="1"/>
</dbReference>
<comment type="subunit">
    <text evidence="8">Homodimer.</text>
</comment>
<feature type="site" description="Important for activity" evidence="8 12">
    <location>
        <position position="97"/>
    </location>
</feature>
<dbReference type="EMBL" id="BMQS01000007">
    <property type="protein sequence ID" value="GGT93995.1"/>
    <property type="molecule type" value="Genomic_DNA"/>
</dbReference>
<feature type="binding site" evidence="8 10">
    <location>
        <begin position="112"/>
        <end position="114"/>
    </location>
    <ligand>
        <name>substrate</name>
    </ligand>
</feature>
<evidence type="ECO:0000256" key="12">
    <source>
        <dbReference type="PIRSR" id="PIRSR000445-4"/>
    </source>
</evidence>
<dbReference type="PANTHER" id="PTHR43013:SF1">
    <property type="entry name" value="GLUTAMYL-TRNA REDUCTASE"/>
    <property type="match status" value="1"/>
</dbReference>
<comment type="pathway">
    <text evidence="1 8">Porphyrin-containing compound metabolism; protoporphyrin-IX biosynthesis; 5-aminolevulinate from L-glutamyl-tRNA(Glu): step 1/2.</text>
</comment>
<sequence length="413" mass="45952">MGVEDELRNYGALLFTYRTVGLKSLPAHYLKPSEERALVKAVGRGVLVLQTCNRVELYFHESPESKLRNAVDFLRAVHSRDVSNEGKVLYGVEAVRHLFEVSSGVDSLAVGEYDVLRQVRQSLEDSRSLGASDYGVHMLVERALRVGRRVRVETMISRGKVGVYSLAVDYARRRLGDLKDLRVAVVGAGVVGSKLAKMLRDEGVGQLTVVSRTEERAKELASKLGVHWSSLSALTDGNQLVFAAVTNPSTGPSLTAPHARLVVDLSVPPIFSGDNVITMDDLREVSREVAEQREGEIEKAKSIIEEEIGDFARQYQSYKAKVYVSKVMRRVEDIRRREVKRAIHELSKAIQVTPEVVEVLEAMSNSIARKSMEPVFSRISQLVKENQENYINFLVDTLTNGDVSNAKAKEAQK</sequence>
<evidence type="ECO:0000256" key="6">
    <source>
        <dbReference type="ARBA" id="ARBA00023244"/>
    </source>
</evidence>
<dbReference type="SUPFAM" id="SSF51735">
    <property type="entry name" value="NAD(P)-binding Rossmann-fold domains"/>
    <property type="match status" value="1"/>
</dbReference>
<evidence type="ECO:0000256" key="9">
    <source>
        <dbReference type="PIRSR" id="PIRSR000445-1"/>
    </source>
</evidence>
<keyword evidence="18" id="KW-1185">Reference proteome</keyword>
<dbReference type="SUPFAM" id="SSF69075">
    <property type="entry name" value="Glutamyl tRNA-reductase dimerization domain"/>
    <property type="match status" value="1"/>
</dbReference>
<evidence type="ECO:0000313" key="18">
    <source>
        <dbReference type="Proteomes" id="UP000276741"/>
    </source>
</evidence>
<dbReference type="InterPro" id="IPR015896">
    <property type="entry name" value="4pyrrol_synth_GluRdtase_dimer"/>
</dbReference>
<evidence type="ECO:0000259" key="14">
    <source>
        <dbReference type="Pfam" id="PF01488"/>
    </source>
</evidence>
<dbReference type="GO" id="GO:0008883">
    <property type="term" value="F:glutamyl-tRNA reductase activity"/>
    <property type="evidence" value="ECO:0007669"/>
    <property type="project" value="UniProtKB-UniRule"/>
</dbReference>
<keyword evidence="5 8" id="KW-0560">Oxidoreductase</keyword>
<dbReference type="PIRSF" id="PIRSF000445">
    <property type="entry name" value="4pyrrol_synth_GluRdtase"/>
    <property type="match status" value="1"/>
</dbReference>
<dbReference type="AlphaFoldDB" id="A0A348B2W2"/>
<name>A0A348B2W2_9CREN</name>
<feature type="domain" description="Glutamyl-tRNA reductase N-terminal" evidence="15">
    <location>
        <begin position="18"/>
        <end position="154"/>
    </location>
</feature>
<dbReference type="NCBIfam" id="NF000752">
    <property type="entry name" value="PRK00045.4-2"/>
    <property type="match status" value="1"/>
</dbReference>
<gene>
    <name evidence="8" type="primary">hemA</name>
    <name evidence="17" type="ORF">GCM10007116_09660</name>
    <name evidence="16" type="ORF">HS1genome_0903</name>
</gene>
<dbReference type="InterPro" id="IPR015895">
    <property type="entry name" value="4pyrrol_synth_GluRdtase_N"/>
</dbReference>
<evidence type="ECO:0000313" key="16">
    <source>
        <dbReference type="EMBL" id="BBD72514.1"/>
    </source>
</evidence>
<reference evidence="17" key="1">
    <citation type="journal article" date="2014" name="Int. J. Syst. Evol. Microbiol.">
        <title>Complete genome sequence of Corynebacterium casei LMG S-19264T (=DSM 44701T), isolated from a smear-ripened cheese.</title>
        <authorList>
            <consortium name="US DOE Joint Genome Institute (JGI-PGF)"/>
            <person name="Walter F."/>
            <person name="Albersmeier A."/>
            <person name="Kalinowski J."/>
            <person name="Ruckert C."/>
        </authorList>
    </citation>
    <scope>NUCLEOTIDE SEQUENCE</scope>
    <source>
        <strain evidence="17">JCM 31740</strain>
    </source>
</reference>
<dbReference type="GO" id="GO:0019353">
    <property type="term" value="P:protoporphyrinogen IX biosynthetic process from glutamate"/>
    <property type="evidence" value="ECO:0007669"/>
    <property type="project" value="TreeGrafter"/>
</dbReference>
<evidence type="ECO:0000256" key="3">
    <source>
        <dbReference type="ARBA" id="ARBA00012970"/>
    </source>
</evidence>
<comment type="miscellaneous">
    <text evidence="8">During catalysis, the active site Cys acts as a nucleophile attacking the alpha-carbonyl group of tRNA-bound glutamate with the formation of a thioester intermediate between enzyme and glutamate, and the concomitant release of tRNA(Glu). The thioester intermediate is finally reduced by direct hydride transfer from NADPH, to form the product GSA.</text>
</comment>
<dbReference type="InterPro" id="IPR036453">
    <property type="entry name" value="GluRdtase_dimer_dom_sf"/>
</dbReference>
<protein>
    <recommendedName>
        <fullName evidence="3 8">Glutamyl-tRNA reductase</fullName>
        <shortName evidence="8">GluTR</shortName>
        <ecNumber evidence="3 8">1.2.1.70</ecNumber>
    </recommendedName>
</protein>
<dbReference type="InterPro" id="IPR036291">
    <property type="entry name" value="NAD(P)-bd_dom_sf"/>
</dbReference>
<evidence type="ECO:0000256" key="2">
    <source>
        <dbReference type="ARBA" id="ARBA00005916"/>
    </source>
</evidence>
<proteinExistence type="inferred from homology"/>
<feature type="binding site" evidence="8 10">
    <location>
        <position position="118"/>
    </location>
    <ligand>
        <name>substrate</name>
    </ligand>
</feature>
<dbReference type="OrthoDB" id="4562at2157"/>
<evidence type="ECO:0000256" key="1">
    <source>
        <dbReference type="ARBA" id="ARBA00005059"/>
    </source>
</evidence>
<feature type="binding site" evidence="8 11">
    <location>
        <begin position="187"/>
        <end position="192"/>
    </location>
    <ligand>
        <name>NADP(+)</name>
        <dbReference type="ChEBI" id="CHEBI:58349"/>
    </ligand>
</feature>
<dbReference type="HAMAP" id="MF_00087">
    <property type="entry name" value="Glu_tRNA_reductase"/>
    <property type="match status" value="1"/>
</dbReference>
<organism evidence="16 18">
    <name type="scientific">Sulfodiicoccus acidiphilus</name>
    <dbReference type="NCBI Taxonomy" id="1670455"/>
    <lineage>
        <taxon>Archaea</taxon>
        <taxon>Thermoproteota</taxon>
        <taxon>Thermoprotei</taxon>
        <taxon>Sulfolobales</taxon>
        <taxon>Sulfolobaceae</taxon>
        <taxon>Sulfodiicoccus</taxon>
    </lineage>
</organism>
<evidence type="ECO:0000259" key="15">
    <source>
        <dbReference type="Pfam" id="PF05201"/>
    </source>
</evidence>
<keyword evidence="6 8" id="KW-0627">Porphyrin biosynthesis</keyword>
<feature type="binding site" evidence="8 10">
    <location>
        <begin position="51"/>
        <end position="54"/>
    </location>
    <ligand>
        <name>substrate</name>
    </ligand>
</feature>
<evidence type="ECO:0000256" key="11">
    <source>
        <dbReference type="PIRSR" id="PIRSR000445-3"/>
    </source>
</evidence>
<comment type="similarity">
    <text evidence="2 8">Belongs to the glutamyl-tRNA reductase family.</text>
</comment>
<dbReference type="InterPro" id="IPR018214">
    <property type="entry name" value="GluRdtase_CS"/>
</dbReference>
<dbReference type="EC" id="1.2.1.70" evidence="3 8"/>
<reference evidence="18" key="2">
    <citation type="submission" date="2018-04" db="EMBL/GenBank/DDBJ databases">
        <title>Complete genome sequence of Sulfodiicoccus acidiphilus strain HS-1.</title>
        <authorList>
            <person name="Sakai H.D."/>
            <person name="Kurosawa N."/>
        </authorList>
    </citation>
    <scope>NUCLEOTIDE SEQUENCE [LARGE SCALE GENOMIC DNA]</scope>
    <source>
        <strain evidence="18">HS-1</strain>
    </source>
</reference>
<dbReference type="Gene3D" id="3.30.460.30">
    <property type="entry name" value="Glutamyl-tRNA reductase, N-terminal domain"/>
    <property type="match status" value="1"/>
</dbReference>
<comment type="function">
    <text evidence="8">Catalyzes the NADPH-dependent reduction of glutamyl-tRNA(Glu) to glutamate 1-semialdehyde (GSA).</text>
</comment>
<feature type="domain" description="Quinate/shikimate 5-dehydrogenase/glutamyl-tRNA reductase" evidence="14">
    <location>
        <begin position="170"/>
        <end position="285"/>
    </location>
</feature>
<evidence type="ECO:0000313" key="17">
    <source>
        <dbReference type="EMBL" id="GGT93995.1"/>
    </source>
</evidence>
<reference evidence="16" key="3">
    <citation type="journal article" date="2019" name="BMC Res. Notes">
        <title>Complete genome sequence of the Sulfodiicoccus acidiphilus strain HS-1T, the first crenarchaeon that lacks polB3, isolated from an acidic hot spring in Ohwaku-dani, Hakone, Japan.</title>
        <authorList>
            <person name="Sakai H.D."/>
            <person name="Kurosawa N."/>
        </authorList>
    </citation>
    <scope>NUCLEOTIDE SEQUENCE</scope>
    <source>
        <strain evidence="16">HS-1</strain>
    </source>
</reference>
<evidence type="ECO:0000259" key="13">
    <source>
        <dbReference type="Pfam" id="PF00745"/>
    </source>
</evidence>